<protein>
    <submittedName>
        <fullName evidence="1">Uncharacterized protein</fullName>
    </submittedName>
</protein>
<organism evidence="1">
    <name type="scientific">Lepeophtheirus salmonis</name>
    <name type="common">Salmon louse</name>
    <name type="synonym">Caligus salmonis</name>
    <dbReference type="NCBI Taxonomy" id="72036"/>
    <lineage>
        <taxon>Eukaryota</taxon>
        <taxon>Metazoa</taxon>
        <taxon>Ecdysozoa</taxon>
        <taxon>Arthropoda</taxon>
        <taxon>Crustacea</taxon>
        <taxon>Multicrustacea</taxon>
        <taxon>Hexanauplia</taxon>
        <taxon>Copepoda</taxon>
        <taxon>Siphonostomatoida</taxon>
        <taxon>Caligidae</taxon>
        <taxon>Lepeophtheirus</taxon>
    </lineage>
</organism>
<reference evidence="1" key="1">
    <citation type="submission" date="2014-05" db="EMBL/GenBank/DDBJ databases">
        <authorList>
            <person name="Chronopoulou M."/>
        </authorList>
    </citation>
    <scope>NUCLEOTIDE SEQUENCE</scope>
    <source>
        <tissue evidence="1">Whole organism</tissue>
    </source>
</reference>
<sequence length="57" mass="6712">MASITASTRSKKREQVMITVSFGRFRNSYQILDICLDLVLQRGCWWVHQVHTTQKRS</sequence>
<accession>A0A0K2SY33</accession>
<dbReference type="AlphaFoldDB" id="A0A0K2SY33"/>
<proteinExistence type="predicted"/>
<dbReference type="EMBL" id="HACA01001308">
    <property type="protein sequence ID" value="CDW18669.1"/>
    <property type="molecule type" value="Transcribed_RNA"/>
</dbReference>
<evidence type="ECO:0000313" key="1">
    <source>
        <dbReference type="EMBL" id="CDW18669.1"/>
    </source>
</evidence>
<name>A0A0K2SY33_LEPSM</name>